<name>A0A087EGM3_9BIFI</name>
<organism evidence="6 7">
    <name type="scientific">Bifidobacterium tsurumiense</name>
    <dbReference type="NCBI Taxonomy" id="356829"/>
    <lineage>
        <taxon>Bacteria</taxon>
        <taxon>Bacillati</taxon>
        <taxon>Actinomycetota</taxon>
        <taxon>Actinomycetes</taxon>
        <taxon>Bifidobacteriales</taxon>
        <taxon>Bifidobacteriaceae</taxon>
        <taxon>Bifidobacterium</taxon>
    </lineage>
</organism>
<dbReference type="Pfam" id="PF09479">
    <property type="entry name" value="Flg_new"/>
    <property type="match status" value="2"/>
</dbReference>
<dbReference type="Proteomes" id="UP000029080">
    <property type="component" value="Unassembled WGS sequence"/>
</dbReference>
<feature type="transmembrane region" description="Helical" evidence="4">
    <location>
        <begin position="1747"/>
        <end position="1769"/>
    </location>
</feature>
<dbReference type="eggNOG" id="COG4932">
    <property type="taxonomic scope" value="Bacteria"/>
</dbReference>
<evidence type="ECO:0000256" key="4">
    <source>
        <dbReference type="SAM" id="Phobius"/>
    </source>
</evidence>
<evidence type="ECO:0000256" key="2">
    <source>
        <dbReference type="ARBA" id="ARBA00022737"/>
    </source>
</evidence>
<evidence type="ECO:0000256" key="1">
    <source>
        <dbReference type="ARBA" id="ARBA00004196"/>
    </source>
</evidence>
<feature type="domain" description="MucBP" evidence="5">
    <location>
        <begin position="1641"/>
        <end position="1705"/>
    </location>
</feature>
<comment type="caution">
    <text evidence="6">The sequence shown here is derived from an EMBL/GenBank/DDBJ whole genome shotgun (WGS) entry which is preliminary data.</text>
</comment>
<evidence type="ECO:0000313" key="6">
    <source>
        <dbReference type="EMBL" id="KFJ06924.1"/>
    </source>
</evidence>
<sequence length="1775" mass="186502">MQKANTNITTINLSGDFASWTAVTIPSGVTLKVVADTTIAGTTGTAITLASGSTMTAGTNTVTISGVATGINVAKDATLTDGHYVLNATTDGIALNGAIKGSSGRDLLTIESNGTHGAAIFNANTTITNATVNVNASGANEAYNLPALTNASLTTKKVWYSLYSVVLDNADWYAYAAPGYRQAMTLYSTVKLSNGSSLTADGSRISVGEANISVTGGSKVAIKNSTLGGLNINSNKTVASFVDSTLETTGMKYTPSFGAQAGLLTFSGNSVVNTDAKDKTADNGGNYVVLGGSYLLAFDPTYNPDTTVPTNGSENGSERLSLFTLADTSVNVLNPINKNGQTYEYQVANASADGLKHVFTPAAKVTFKLNNSNAKFADDTTADKVQSTIRGYKLDFVTGTSDVGTPVDSTGIKFLGWYYKDDSGTEHAFSFSDTVFNADTEVYAKWDSKTVIYHNGAGTDYIQSIPASEDSTAALTYEDVIKANEDFARPGKVFSKWTTAADPTSDEISSGSTLTFNEGVTQIDVYAQYTDNVYMVGFSANGGTFADSSIFKQNPDIFTITTDPVLGGEIAYVTAGATYNQKLSEILGDFARGQITPKAAAATKTGSVLANDTYWSDSPVAGGNGIRFDDYSIWIFNYPGEDPSFTADTTYYLSWKDDPSVTTFPYEGNIDSDMWGSSDRGQDTSTSALRVDTTDGGTFSLTGAVDVSAIKQQMDAIQGQFGGADPEDIKLTGTTSTFTATMTLPDGVNAPSSLDASQVVATGLGDLFEVKTAEISGKTITVTLGLKQAYSNYSELKTAVFATGSQPQVAFRAASEVTNPIEDSITLTVPGFSLDSNKVDNGDELTVTGTVKGTFNSVASTDAKAIRFNLTWNGKQIAGGKDFRAADDNVIQQTILVVKPMESNLPSDMLVYVQPTDANEDQQKQSGIDTTATSPAGVYQGSKINLTGTIDAASVKKQMEYIEAQFGNPTDQEGIKLTDLSSEFTAKFTVPAGLTLPADLSADTVIPEGFAETFAVSDVEASADGKTVTVTFSLKDGIENYAQLKTAVNALDDTMKLTVPNITVDEDVKDGQTLTIAGEVSGDFNAIATNANGTEKDFAFVWNGYQTDAGKDKGAADGVIQLTLVTPSAVELDLPSDMLSGSDTEATAAYPVLAGSTLPLTGAVRIDGIKDQMKLIENQFGNPDGNTISVDVKQFGFTASMTLPDQMSFPEGLDISKVTFDGAADTFEVTKVTVEGQKVVIDFGLKNQSNIKTYKQLKDAVDAAGVENGTWLKLTIPDVKVADDDPVNTNFTSVGTVSGYFKANATSQAGTTKAFSFIWNGTQWEDGKDAATSSDDKRITFTAVAPAPQSMPLEGDLTIGDNTTKDEPAPVYAGDTISLTGKVHAKQIQEQMKAIENQFNNPDGTSVAIDIKNFGFTAQLTLPDGVSYPEGFGKDDAVSAGFGDAFSIESVEVDGQTAIVKFVLTDPASIIDFAKLQAAVNGASEWMEITFNGLKVADDLAAGTVVTATGTVTGEFSAVATKATGSRQVFNFAWSAVQWPNGKDSLNTNENDIKLSLKVVEEPAGTITVHYVDEDGNAIADPTTISGKAGEEYNVNTKAIDGYTYSGLQQGSAQLSGTIVEGNTDVVLVYTKNEVPVVTGTVTVRYVDKDGNVIAEQVVLTGDAGTEYAVLTKTIDGYTYVGLADGSSPLTGTYGEGNIDVTLVYSKNAEPGTPTEPEEPGKPGKPAEPSKPAKTTKVKKLARTGSAVAAVVLAAVILAGAGVILVMVLRRRNQK</sequence>
<gene>
    <name evidence="6" type="ORF">BITS_1487</name>
</gene>
<dbReference type="InterPro" id="IPR013378">
    <property type="entry name" value="InlB-like_B-rpt"/>
</dbReference>
<evidence type="ECO:0000313" key="7">
    <source>
        <dbReference type="Proteomes" id="UP000029080"/>
    </source>
</evidence>
<feature type="domain" description="MucBP" evidence="5">
    <location>
        <begin position="1566"/>
        <end position="1631"/>
    </location>
</feature>
<dbReference type="STRING" id="356829.BITS_1487"/>
<feature type="region of interest" description="Disordered" evidence="3">
    <location>
        <begin position="1708"/>
        <end position="1735"/>
    </location>
</feature>
<keyword evidence="7" id="KW-1185">Reference proteome</keyword>
<reference evidence="6 7" key="1">
    <citation type="submission" date="2014-03" db="EMBL/GenBank/DDBJ databases">
        <title>Genomics of Bifidobacteria.</title>
        <authorList>
            <person name="Ventura M."/>
            <person name="Milani C."/>
            <person name="Lugli G.A."/>
        </authorList>
    </citation>
    <scope>NUCLEOTIDE SEQUENCE [LARGE SCALE GENOMIC DNA]</scope>
    <source>
        <strain evidence="6 7">JCM 13495</strain>
    </source>
</reference>
<dbReference type="InterPro" id="IPR009459">
    <property type="entry name" value="MucBP_dom"/>
</dbReference>
<keyword evidence="4" id="KW-0472">Membrane</keyword>
<dbReference type="InterPro" id="IPR042229">
    <property type="entry name" value="Listeria/Bacterioides_rpt_sf"/>
</dbReference>
<dbReference type="EMBL" id="JGZU01000006">
    <property type="protein sequence ID" value="KFJ06924.1"/>
    <property type="molecule type" value="Genomic_DNA"/>
</dbReference>
<evidence type="ECO:0000259" key="5">
    <source>
        <dbReference type="Pfam" id="PF06458"/>
    </source>
</evidence>
<accession>A0A087EGM3</accession>
<proteinExistence type="predicted"/>
<protein>
    <submittedName>
        <fullName evidence="6">Putative gram positive anchor</fullName>
    </submittedName>
</protein>
<evidence type="ECO:0000256" key="3">
    <source>
        <dbReference type="SAM" id="MobiDB-lite"/>
    </source>
</evidence>
<comment type="subcellular location">
    <subcellularLocation>
        <location evidence="1">Cell envelope</location>
    </subcellularLocation>
</comment>
<keyword evidence="2" id="KW-0677">Repeat</keyword>
<dbReference type="Gene3D" id="3.10.20.320">
    <property type="entry name" value="Putative peptidoglycan bound protein (lpxtg motif)"/>
    <property type="match status" value="2"/>
</dbReference>
<dbReference type="Pfam" id="PF06458">
    <property type="entry name" value="MucBP"/>
    <property type="match status" value="2"/>
</dbReference>
<dbReference type="Gene3D" id="2.60.40.4270">
    <property type="entry name" value="Listeria-Bacteroides repeat domain"/>
    <property type="match status" value="1"/>
</dbReference>
<keyword evidence="4" id="KW-1133">Transmembrane helix</keyword>
<keyword evidence="4" id="KW-0812">Transmembrane</keyword>